<keyword evidence="3" id="KW-0235">DNA replication</keyword>
<feature type="compositionally biased region" description="Basic and acidic residues" evidence="5">
    <location>
        <begin position="415"/>
        <end position="424"/>
    </location>
</feature>
<feature type="compositionally biased region" description="Basic and acidic residues" evidence="5">
    <location>
        <begin position="500"/>
        <end position="510"/>
    </location>
</feature>
<accession>A0A165QYR0</accession>
<evidence type="ECO:0000256" key="5">
    <source>
        <dbReference type="SAM" id="MobiDB-lite"/>
    </source>
</evidence>
<feature type="compositionally biased region" description="Basic and acidic residues" evidence="5">
    <location>
        <begin position="197"/>
        <end position="235"/>
    </location>
</feature>
<evidence type="ECO:0000256" key="2">
    <source>
        <dbReference type="ARBA" id="ARBA00017589"/>
    </source>
</evidence>
<dbReference type="Pfam" id="PF09507">
    <property type="entry name" value="CDC27"/>
    <property type="match status" value="1"/>
</dbReference>
<comment type="subcellular location">
    <subcellularLocation>
        <location evidence="1">Nucleus</location>
    </subcellularLocation>
</comment>
<dbReference type="GO" id="GO:0006297">
    <property type="term" value="P:nucleotide-excision repair, DNA gap filling"/>
    <property type="evidence" value="ECO:0007669"/>
    <property type="project" value="TreeGrafter"/>
</dbReference>
<dbReference type="GO" id="GO:1904161">
    <property type="term" value="P:DNA synthesis involved in UV-damage excision repair"/>
    <property type="evidence" value="ECO:0007669"/>
    <property type="project" value="TreeGrafter"/>
</dbReference>
<feature type="region of interest" description="Disordered" evidence="5">
    <location>
        <begin position="173"/>
        <end position="451"/>
    </location>
</feature>
<dbReference type="EMBL" id="KV425588">
    <property type="protein sequence ID" value="KZT23069.1"/>
    <property type="molecule type" value="Genomic_DNA"/>
</dbReference>
<feature type="compositionally biased region" description="Basic residues" evidence="5">
    <location>
        <begin position="442"/>
        <end position="451"/>
    </location>
</feature>
<dbReference type="PANTHER" id="PTHR17598">
    <property type="entry name" value="DNA POLYMERASE DELTA SUBUNIT 3"/>
    <property type="match status" value="1"/>
</dbReference>
<dbReference type="GO" id="GO:0003887">
    <property type="term" value="F:DNA-directed DNA polymerase activity"/>
    <property type="evidence" value="ECO:0007669"/>
    <property type="project" value="TreeGrafter"/>
</dbReference>
<dbReference type="STRING" id="1314782.A0A165QYR0"/>
<dbReference type="InterPro" id="IPR041913">
    <property type="entry name" value="POLD3_sf"/>
</dbReference>
<evidence type="ECO:0000256" key="3">
    <source>
        <dbReference type="ARBA" id="ARBA00022705"/>
    </source>
</evidence>
<protein>
    <recommendedName>
        <fullName evidence="2">DNA polymerase delta subunit 3</fullName>
    </recommendedName>
</protein>
<dbReference type="PANTHER" id="PTHR17598:SF13">
    <property type="entry name" value="DNA POLYMERASE DELTA SUBUNIT 3"/>
    <property type="match status" value="1"/>
</dbReference>
<feature type="region of interest" description="Disordered" evidence="5">
    <location>
        <begin position="467"/>
        <end position="547"/>
    </location>
</feature>
<dbReference type="Proteomes" id="UP000076761">
    <property type="component" value="Unassembled WGS sequence"/>
</dbReference>
<feature type="compositionally biased region" description="Acidic residues" evidence="5">
    <location>
        <begin position="467"/>
        <end position="479"/>
    </location>
</feature>
<dbReference type="GO" id="GO:0043625">
    <property type="term" value="C:delta DNA polymerase complex"/>
    <property type="evidence" value="ECO:0007669"/>
    <property type="project" value="InterPro"/>
</dbReference>
<dbReference type="InParanoid" id="A0A165QYR0"/>
<dbReference type="AlphaFoldDB" id="A0A165QYR0"/>
<feature type="compositionally biased region" description="Low complexity" evidence="5">
    <location>
        <begin position="519"/>
        <end position="528"/>
    </location>
</feature>
<sequence>MTSQVVLDYLTKNVVISKGVVTFRSLSRDLNIHVSTAKKELAIFHKASQDSNKPIHATYIVTGEIELVLLSSSQDESGMDVDYEDGSTYDGLVQQTKVVLVGEKDLEKTKSQFSRIFSVYVYSLSPARLRDSAFVCEPTERLRQLDANRGPEFAVALGKIVGADVQKETKVKTTAASTSTLKKPATAPEPTVIAKPVEPKPKEAKEPEKISKDKKKEPERKIEEVRPNAEKDKPKANAKSVSDWMKSQPKENKKAEANPARTKTRASEVKVKAEDRDVAMEEPKVPVKRGVKRKSTVGTAESDSEEKAFTAKSTPVPPSQPLSASGASVKVKKGVLLSDDEEENVSKSAKSKVKANAKVKAQAARSDTEVERSLKAMMDIDDDQVIRASKTRSAQDEDVDMAEPEPEPEPEAEEAEIKEPELTKSKPRKKKEKKEVPVGRNGLKKKRVVKSRTKFDEKGYMVTEDYSEYESVDEEEIEAEPVKPKRKSKAKAVIEEASETEGKIKAKRSIEGTGGGSKSTGTKSATGGKKAGGQRELASFFQAKSKK</sequence>
<keyword evidence="4" id="KW-0539">Nucleus</keyword>
<dbReference type="Gene3D" id="3.90.1030.20">
    <property type="entry name" value="DNA polymerase delta, p66 (Cdc27) subunit, wHTH domain"/>
    <property type="match status" value="1"/>
</dbReference>
<feature type="compositionally biased region" description="Acidic residues" evidence="5">
    <location>
        <begin position="396"/>
        <end position="414"/>
    </location>
</feature>
<gene>
    <name evidence="6" type="ORF">NEOLEDRAFT_1136926</name>
</gene>
<feature type="compositionally biased region" description="Low complexity" evidence="5">
    <location>
        <begin position="173"/>
        <end position="196"/>
    </location>
</feature>
<name>A0A165QYR0_9AGAM</name>
<keyword evidence="7" id="KW-1185">Reference proteome</keyword>
<evidence type="ECO:0000313" key="7">
    <source>
        <dbReference type="Proteomes" id="UP000076761"/>
    </source>
</evidence>
<proteinExistence type="predicted"/>
<feature type="compositionally biased region" description="Basic and acidic residues" evidence="5">
    <location>
        <begin position="265"/>
        <end position="285"/>
    </location>
</feature>
<organism evidence="6 7">
    <name type="scientific">Neolentinus lepideus HHB14362 ss-1</name>
    <dbReference type="NCBI Taxonomy" id="1314782"/>
    <lineage>
        <taxon>Eukaryota</taxon>
        <taxon>Fungi</taxon>
        <taxon>Dikarya</taxon>
        <taxon>Basidiomycota</taxon>
        <taxon>Agaricomycotina</taxon>
        <taxon>Agaricomycetes</taxon>
        <taxon>Gloeophyllales</taxon>
        <taxon>Gloeophyllaceae</taxon>
        <taxon>Neolentinus</taxon>
    </lineage>
</organism>
<feature type="compositionally biased region" description="Basic residues" evidence="5">
    <location>
        <begin position="286"/>
        <end position="295"/>
    </location>
</feature>
<dbReference type="OrthoDB" id="514823at2759"/>
<evidence type="ECO:0000256" key="1">
    <source>
        <dbReference type="ARBA" id="ARBA00004123"/>
    </source>
</evidence>
<reference evidence="6 7" key="1">
    <citation type="journal article" date="2016" name="Mol. Biol. Evol.">
        <title>Comparative Genomics of Early-Diverging Mushroom-Forming Fungi Provides Insights into the Origins of Lignocellulose Decay Capabilities.</title>
        <authorList>
            <person name="Nagy L.G."/>
            <person name="Riley R."/>
            <person name="Tritt A."/>
            <person name="Adam C."/>
            <person name="Daum C."/>
            <person name="Floudas D."/>
            <person name="Sun H."/>
            <person name="Yadav J.S."/>
            <person name="Pangilinan J."/>
            <person name="Larsson K.H."/>
            <person name="Matsuura K."/>
            <person name="Barry K."/>
            <person name="Labutti K."/>
            <person name="Kuo R."/>
            <person name="Ohm R.A."/>
            <person name="Bhattacharya S.S."/>
            <person name="Shirouzu T."/>
            <person name="Yoshinaga Y."/>
            <person name="Martin F.M."/>
            <person name="Grigoriev I.V."/>
            <person name="Hibbett D.S."/>
        </authorList>
    </citation>
    <scope>NUCLEOTIDE SEQUENCE [LARGE SCALE GENOMIC DNA]</scope>
    <source>
        <strain evidence="6 7">HHB14362 ss-1</strain>
    </source>
</reference>
<dbReference type="GO" id="GO:0006271">
    <property type="term" value="P:DNA strand elongation involved in DNA replication"/>
    <property type="evidence" value="ECO:0007669"/>
    <property type="project" value="TreeGrafter"/>
</dbReference>
<evidence type="ECO:0000313" key="6">
    <source>
        <dbReference type="EMBL" id="KZT23069.1"/>
    </source>
</evidence>
<dbReference type="InterPro" id="IPR019038">
    <property type="entry name" value="POLD3"/>
</dbReference>
<evidence type="ECO:0000256" key="4">
    <source>
        <dbReference type="ARBA" id="ARBA00023242"/>
    </source>
</evidence>